<dbReference type="GO" id="GO:0022857">
    <property type="term" value="F:transmembrane transporter activity"/>
    <property type="evidence" value="ECO:0007669"/>
    <property type="project" value="InterPro"/>
</dbReference>
<comment type="subcellular location">
    <subcellularLocation>
        <location evidence="1">Cell membrane</location>
        <topology evidence="1">Multi-pass membrane protein</topology>
    </subcellularLocation>
</comment>
<reference evidence="8 9" key="1">
    <citation type="submission" date="2019-09" db="EMBL/GenBank/DDBJ databases">
        <title>Mumia zhuanghuii sp. nov. isolated from the intestinal contents of plateau pika (Ochotona curzoniae) in the Qinghai-Tibet plateau of China.</title>
        <authorList>
            <person name="Tian Z."/>
        </authorList>
    </citation>
    <scope>NUCLEOTIDE SEQUENCE [LARGE SCALE GENOMIC DNA]</scope>
    <source>
        <strain evidence="9">350</strain>
    </source>
</reference>
<feature type="transmembrane region" description="Helical" evidence="6">
    <location>
        <begin position="208"/>
        <end position="232"/>
    </location>
</feature>
<proteinExistence type="predicted"/>
<feature type="domain" description="Major facilitator superfamily (MFS) profile" evidence="7">
    <location>
        <begin position="16"/>
        <end position="475"/>
    </location>
</feature>
<dbReference type="InterPro" id="IPR036259">
    <property type="entry name" value="MFS_trans_sf"/>
</dbReference>
<evidence type="ECO:0000256" key="1">
    <source>
        <dbReference type="ARBA" id="ARBA00004651"/>
    </source>
</evidence>
<protein>
    <submittedName>
        <fullName evidence="8">MFS transporter</fullName>
    </submittedName>
</protein>
<evidence type="ECO:0000256" key="2">
    <source>
        <dbReference type="ARBA" id="ARBA00022448"/>
    </source>
</evidence>
<evidence type="ECO:0000256" key="6">
    <source>
        <dbReference type="SAM" id="Phobius"/>
    </source>
</evidence>
<comment type="caution">
    <text evidence="8">The sequence shown here is derived from an EMBL/GenBank/DDBJ whole genome shotgun (WGS) entry which is preliminary data.</text>
</comment>
<feature type="transmembrane region" description="Helical" evidence="6">
    <location>
        <begin position="176"/>
        <end position="196"/>
    </location>
</feature>
<dbReference type="InterPro" id="IPR011701">
    <property type="entry name" value="MFS"/>
</dbReference>
<evidence type="ECO:0000259" key="7">
    <source>
        <dbReference type="PROSITE" id="PS50850"/>
    </source>
</evidence>
<evidence type="ECO:0000256" key="5">
    <source>
        <dbReference type="ARBA" id="ARBA00023136"/>
    </source>
</evidence>
<keyword evidence="4 6" id="KW-1133">Transmembrane helix</keyword>
<name>A0A5Q6RPY1_9ACTN</name>
<organism evidence="8 9">
    <name type="scientific">Mumia zhuanghuii</name>
    <dbReference type="NCBI Taxonomy" id="2585211"/>
    <lineage>
        <taxon>Bacteria</taxon>
        <taxon>Bacillati</taxon>
        <taxon>Actinomycetota</taxon>
        <taxon>Actinomycetes</taxon>
        <taxon>Propionibacteriales</taxon>
        <taxon>Nocardioidaceae</taxon>
        <taxon>Mumia</taxon>
    </lineage>
</organism>
<evidence type="ECO:0000256" key="4">
    <source>
        <dbReference type="ARBA" id="ARBA00022989"/>
    </source>
</evidence>
<feature type="transmembrane region" description="Helical" evidence="6">
    <location>
        <begin position="276"/>
        <end position="297"/>
    </location>
</feature>
<dbReference type="GO" id="GO:0005886">
    <property type="term" value="C:plasma membrane"/>
    <property type="evidence" value="ECO:0007669"/>
    <property type="project" value="UniProtKB-SubCell"/>
</dbReference>
<feature type="transmembrane region" description="Helical" evidence="6">
    <location>
        <begin position="449"/>
        <end position="470"/>
    </location>
</feature>
<keyword evidence="5 6" id="KW-0472">Membrane</keyword>
<sequence>MSRRPPVSTPKAVGGIVGALFFVELVSGMLQGYYTPLMTDIARNLDIHDADVNWFEAAQLLVSAMLVPVLSKLGDLYGHRRLLVVAAVVTAVATWGVAFAPGFSSYLVFWAAQGIFTVWLPLEVALIHIRSAREADPAATTRRATGIIVAALQAGAILGALSAGLFSSVFDDNLVLVLSVPAVATTAVVVVILRWVPDAHEPHSHGSVDLVGAALLSTSLLLVVGGLMLIRVDGLASPWPWLAFVLGLALLVPFARQERRHDDPLIDLEVMRQPSMWPVQLTALLFGVSILGAQIPLSTYARTDPDEYGYGLGLSAGGVAPVIGLYVLSLLVGAALFARVSAALTPRRTLIGAAALVGIGYLGLLLLHGSLAEVVVCMATAGVGSGALVAALPAAAASAAPPGGTAVATGLTNTTKTLGGAFASSVFALALASGVTADSDDTAAPLHGYLTVWAICGVTALVAALCLVFVPRGAFSHADPAPATPEEHV</sequence>
<feature type="transmembrane region" description="Helical" evidence="6">
    <location>
        <begin position="350"/>
        <end position="367"/>
    </location>
</feature>
<dbReference type="Gene3D" id="1.20.1250.20">
    <property type="entry name" value="MFS general substrate transporter like domains"/>
    <property type="match status" value="1"/>
</dbReference>
<keyword evidence="2" id="KW-0813">Transport</keyword>
<dbReference type="PANTHER" id="PTHR42718">
    <property type="entry name" value="MAJOR FACILITATOR SUPERFAMILY MULTIDRUG TRANSPORTER MFSC"/>
    <property type="match status" value="1"/>
</dbReference>
<feature type="transmembrane region" description="Helical" evidence="6">
    <location>
        <begin position="54"/>
        <end position="70"/>
    </location>
</feature>
<dbReference type="InterPro" id="IPR020846">
    <property type="entry name" value="MFS_dom"/>
</dbReference>
<feature type="transmembrane region" description="Helical" evidence="6">
    <location>
        <begin position="317"/>
        <end position="338"/>
    </location>
</feature>
<keyword evidence="3 6" id="KW-0812">Transmembrane</keyword>
<dbReference type="EMBL" id="VDFQ02000006">
    <property type="protein sequence ID" value="KAA1420123.1"/>
    <property type="molecule type" value="Genomic_DNA"/>
</dbReference>
<gene>
    <name evidence="8" type="ORF">FE697_017915</name>
</gene>
<feature type="transmembrane region" description="Helical" evidence="6">
    <location>
        <begin position="373"/>
        <end position="397"/>
    </location>
</feature>
<accession>A0A5Q6RPY1</accession>
<dbReference type="AlphaFoldDB" id="A0A5Q6RPY1"/>
<dbReference type="Pfam" id="PF07690">
    <property type="entry name" value="MFS_1"/>
    <property type="match status" value="1"/>
</dbReference>
<feature type="transmembrane region" description="Helical" evidence="6">
    <location>
        <begin position="238"/>
        <end position="255"/>
    </location>
</feature>
<dbReference type="Proteomes" id="UP000307768">
    <property type="component" value="Unassembled WGS sequence"/>
</dbReference>
<dbReference type="SUPFAM" id="SSF103473">
    <property type="entry name" value="MFS general substrate transporter"/>
    <property type="match status" value="1"/>
</dbReference>
<feature type="transmembrane region" description="Helical" evidence="6">
    <location>
        <begin position="12"/>
        <end position="34"/>
    </location>
</feature>
<feature type="transmembrane region" description="Helical" evidence="6">
    <location>
        <begin position="106"/>
        <end position="126"/>
    </location>
</feature>
<evidence type="ECO:0000256" key="3">
    <source>
        <dbReference type="ARBA" id="ARBA00022692"/>
    </source>
</evidence>
<dbReference type="PANTHER" id="PTHR42718:SF9">
    <property type="entry name" value="MAJOR FACILITATOR SUPERFAMILY MULTIDRUG TRANSPORTER MFSC"/>
    <property type="match status" value="1"/>
</dbReference>
<evidence type="ECO:0000313" key="9">
    <source>
        <dbReference type="Proteomes" id="UP000307768"/>
    </source>
</evidence>
<feature type="transmembrane region" description="Helical" evidence="6">
    <location>
        <begin position="418"/>
        <end position="437"/>
    </location>
</feature>
<evidence type="ECO:0000313" key="8">
    <source>
        <dbReference type="EMBL" id="KAA1420123.1"/>
    </source>
</evidence>
<dbReference type="PROSITE" id="PS50850">
    <property type="entry name" value="MFS"/>
    <property type="match status" value="1"/>
</dbReference>
<feature type="transmembrane region" description="Helical" evidence="6">
    <location>
        <begin position="82"/>
        <end position="100"/>
    </location>
</feature>
<feature type="transmembrane region" description="Helical" evidence="6">
    <location>
        <begin position="147"/>
        <end position="170"/>
    </location>
</feature>
<dbReference type="OrthoDB" id="4484751at2"/>